<evidence type="ECO:0000313" key="2">
    <source>
        <dbReference type="EMBL" id="SSA46549.1"/>
    </source>
</evidence>
<dbReference type="EMBL" id="UETC01000005">
    <property type="protein sequence ID" value="SSA46549.1"/>
    <property type="molecule type" value="Genomic_DNA"/>
</dbReference>
<evidence type="ECO:0000313" key="1">
    <source>
        <dbReference type="EMBL" id="PWJ18026.1"/>
    </source>
</evidence>
<evidence type="ECO:0000313" key="4">
    <source>
        <dbReference type="Proteomes" id="UP000251571"/>
    </source>
</evidence>
<protein>
    <submittedName>
        <fullName evidence="2">Uncharacterized protein</fullName>
    </submittedName>
</protein>
<dbReference type="EMBL" id="QGDJ01000005">
    <property type="protein sequence ID" value="PWJ18026.1"/>
    <property type="molecule type" value="Genomic_DNA"/>
</dbReference>
<evidence type="ECO:0000313" key="3">
    <source>
        <dbReference type="Proteomes" id="UP000245839"/>
    </source>
</evidence>
<dbReference type="Proteomes" id="UP000245839">
    <property type="component" value="Unassembled WGS sequence"/>
</dbReference>
<name>A0A2Y9AWU0_9RHOB</name>
<keyword evidence="3" id="KW-1185">Reference proteome</keyword>
<accession>A0A2Y9AWU0</accession>
<organism evidence="2 4">
    <name type="scientific">Jannaschia seohaensis</name>
    <dbReference type="NCBI Taxonomy" id="475081"/>
    <lineage>
        <taxon>Bacteria</taxon>
        <taxon>Pseudomonadati</taxon>
        <taxon>Pseudomonadota</taxon>
        <taxon>Alphaproteobacteria</taxon>
        <taxon>Rhodobacterales</taxon>
        <taxon>Roseobacteraceae</taxon>
        <taxon>Jannaschia</taxon>
    </lineage>
</organism>
<reference evidence="2 4" key="1">
    <citation type="submission" date="2016-10" db="EMBL/GenBank/DDBJ databases">
        <authorList>
            <person name="Cai Z."/>
        </authorList>
    </citation>
    <scope>NUCLEOTIDE SEQUENCE [LARGE SCALE GENOMIC DNA]</scope>
    <source>
        <strain evidence="2 4">DSM 25227</strain>
    </source>
</reference>
<reference evidence="1 3" key="2">
    <citation type="submission" date="2018-03" db="EMBL/GenBank/DDBJ databases">
        <title>Genomic Encyclopedia of Archaeal and Bacterial Type Strains, Phase II (KMG-II): from individual species to whole genera.</title>
        <authorList>
            <person name="Goeker M."/>
        </authorList>
    </citation>
    <scope>NUCLEOTIDE SEQUENCE [LARGE SCALE GENOMIC DNA]</scope>
    <source>
        <strain evidence="1 3">DSM 25227</strain>
    </source>
</reference>
<sequence length="30" mass="3341">MTLLDRTADCTVPIVTVDPNGNQWIRKVSP</sequence>
<dbReference type="AlphaFoldDB" id="A0A2Y9AWU0"/>
<proteinExistence type="predicted"/>
<dbReference type="Proteomes" id="UP000251571">
    <property type="component" value="Unassembled WGS sequence"/>
</dbReference>
<gene>
    <name evidence="1" type="ORF">BCF38_10513</name>
    <name evidence="2" type="ORF">SAMN05421539_10513</name>
</gene>